<dbReference type="EMBL" id="FNAP01000006">
    <property type="protein sequence ID" value="SDE39088.1"/>
    <property type="molecule type" value="Genomic_DNA"/>
</dbReference>
<dbReference type="RefSeq" id="WP_092785594.1">
    <property type="nucleotide sequence ID" value="NZ_FNAP01000006.1"/>
</dbReference>
<gene>
    <name evidence="1" type="ORF">SAMN05421720_10691</name>
</gene>
<name>A0A1G7CIA4_9PROT</name>
<evidence type="ECO:0000313" key="2">
    <source>
        <dbReference type="Proteomes" id="UP000199412"/>
    </source>
</evidence>
<evidence type="ECO:0000313" key="1">
    <source>
        <dbReference type="EMBL" id="SDE39088.1"/>
    </source>
</evidence>
<dbReference type="STRING" id="69960.SAMN05421720_10691"/>
<dbReference type="OrthoDB" id="5625447at2"/>
<proteinExistence type="predicted"/>
<sequence>MITLRDCCGLSDAGDEEVVVVASHEHLPPVLAAGKTYSTLTKAWGAPAIRQMILDEYCRAGAQGDLLYAAQLAELYDKARTLHPGGRDRRRLRRPAVRGH</sequence>
<keyword evidence="2" id="KW-1185">Reference proteome</keyword>
<accession>A0A1G7CIA4</accession>
<dbReference type="Proteomes" id="UP000199412">
    <property type="component" value="Unassembled WGS sequence"/>
</dbReference>
<protein>
    <submittedName>
        <fullName evidence="1">Uncharacterized protein</fullName>
    </submittedName>
</protein>
<dbReference type="AlphaFoldDB" id="A0A1G7CIA4"/>
<reference evidence="1 2" key="1">
    <citation type="submission" date="2016-10" db="EMBL/GenBank/DDBJ databases">
        <authorList>
            <person name="de Groot N.N."/>
        </authorList>
    </citation>
    <scope>NUCLEOTIDE SEQUENCE [LARGE SCALE GENOMIC DNA]</scope>
    <source>
        <strain evidence="1 2">ATCC 700224</strain>
    </source>
</reference>
<organism evidence="1 2">
    <name type="scientific">Rhodospira trueperi</name>
    <dbReference type="NCBI Taxonomy" id="69960"/>
    <lineage>
        <taxon>Bacteria</taxon>
        <taxon>Pseudomonadati</taxon>
        <taxon>Pseudomonadota</taxon>
        <taxon>Alphaproteobacteria</taxon>
        <taxon>Rhodospirillales</taxon>
        <taxon>Rhodospirillaceae</taxon>
        <taxon>Rhodospira</taxon>
    </lineage>
</organism>